<organism evidence="1">
    <name type="scientific">bioreactor metagenome</name>
    <dbReference type="NCBI Taxonomy" id="1076179"/>
    <lineage>
        <taxon>unclassified sequences</taxon>
        <taxon>metagenomes</taxon>
        <taxon>ecological metagenomes</taxon>
    </lineage>
</organism>
<accession>A0A645G9Y1</accession>
<sequence>MTNVVCERQQIRVLAEHISQVLTELEQIGGIRSDREAGRARPWDSDPLDVPLDEDFRAGTMAITWVPETSSLKVELFAQGVYRKMAHPGALGEDDKVLQVVITLDQARDFIVRTGKLLGSHNPSCPFCGQPIWPNGHLCPRCNGYRKQLIDFA</sequence>
<gene>
    <name evidence="1" type="ORF">SDC9_170321</name>
</gene>
<comment type="caution">
    <text evidence="1">The sequence shown here is derived from an EMBL/GenBank/DDBJ whole genome shotgun (WGS) entry which is preliminary data.</text>
</comment>
<dbReference type="EMBL" id="VSSQ01071292">
    <property type="protein sequence ID" value="MPN22936.1"/>
    <property type="molecule type" value="Genomic_DNA"/>
</dbReference>
<name>A0A645G9Y1_9ZZZZ</name>
<dbReference type="Pfam" id="PF11290">
    <property type="entry name" value="DUF3090"/>
    <property type="match status" value="1"/>
</dbReference>
<dbReference type="AlphaFoldDB" id="A0A645G9Y1"/>
<reference evidence="1" key="1">
    <citation type="submission" date="2019-08" db="EMBL/GenBank/DDBJ databases">
        <authorList>
            <person name="Kucharzyk K."/>
            <person name="Murdoch R.W."/>
            <person name="Higgins S."/>
            <person name="Loffler F."/>
        </authorList>
    </citation>
    <scope>NUCLEOTIDE SEQUENCE</scope>
</reference>
<evidence type="ECO:0000313" key="1">
    <source>
        <dbReference type="EMBL" id="MPN22936.1"/>
    </source>
</evidence>
<protein>
    <submittedName>
        <fullName evidence="1">Uncharacterized protein</fullName>
    </submittedName>
</protein>
<dbReference type="InterPro" id="IPR021441">
    <property type="entry name" value="DUF3090"/>
</dbReference>
<proteinExistence type="predicted"/>